<feature type="transmembrane region" description="Helical" evidence="1">
    <location>
        <begin position="12"/>
        <end position="32"/>
    </location>
</feature>
<protein>
    <submittedName>
        <fullName evidence="2">Uncharacterized protein</fullName>
    </submittedName>
</protein>
<keyword evidence="1" id="KW-1133">Transmembrane helix</keyword>
<organism evidence="2 3">
    <name type="scientific">Anabaena subtropica FACHB-260</name>
    <dbReference type="NCBI Taxonomy" id="2692884"/>
    <lineage>
        <taxon>Bacteria</taxon>
        <taxon>Bacillati</taxon>
        <taxon>Cyanobacteriota</taxon>
        <taxon>Cyanophyceae</taxon>
        <taxon>Nostocales</taxon>
        <taxon>Nostocaceae</taxon>
        <taxon>Anabaena</taxon>
    </lineage>
</organism>
<keyword evidence="1" id="KW-0472">Membrane</keyword>
<evidence type="ECO:0000313" key="2">
    <source>
        <dbReference type="EMBL" id="MBD2346385.1"/>
    </source>
</evidence>
<dbReference type="EMBL" id="JACJRF010000043">
    <property type="protein sequence ID" value="MBD2346385.1"/>
    <property type="molecule type" value="Genomic_DNA"/>
</dbReference>
<sequence length="132" mass="15241">MPQLQIFPVLRTLGFVFWLSLPLIGLIFWLGSSFVGDKILSRDYDHKKSLQADTQMAWQMKRKLVAIDVEILPQTGISLVRVKTNHSTLKTMMFEFAITEPSKLEAKLSQELGLSPERVKELIRYRPVDHQD</sequence>
<dbReference type="Proteomes" id="UP000607281">
    <property type="component" value="Unassembled WGS sequence"/>
</dbReference>
<name>A0ABR8CV61_9NOST</name>
<comment type="caution">
    <text evidence="2">The sequence shown here is derived from an EMBL/GenBank/DDBJ whole genome shotgun (WGS) entry which is preliminary data.</text>
</comment>
<keyword evidence="3" id="KW-1185">Reference proteome</keyword>
<evidence type="ECO:0000256" key="1">
    <source>
        <dbReference type="SAM" id="Phobius"/>
    </source>
</evidence>
<evidence type="ECO:0000313" key="3">
    <source>
        <dbReference type="Proteomes" id="UP000607281"/>
    </source>
</evidence>
<proteinExistence type="predicted"/>
<accession>A0ABR8CV61</accession>
<gene>
    <name evidence="2" type="ORF">H6G18_19860</name>
</gene>
<reference evidence="2 3" key="1">
    <citation type="journal article" date="2020" name="ISME J.">
        <title>Comparative genomics reveals insights into cyanobacterial evolution and habitat adaptation.</title>
        <authorList>
            <person name="Chen M.Y."/>
            <person name="Teng W.K."/>
            <person name="Zhao L."/>
            <person name="Hu C.X."/>
            <person name="Zhou Y.K."/>
            <person name="Han B.P."/>
            <person name="Song L.R."/>
            <person name="Shu W.S."/>
        </authorList>
    </citation>
    <scope>NUCLEOTIDE SEQUENCE [LARGE SCALE GENOMIC DNA]</scope>
    <source>
        <strain evidence="2 3">FACHB-260</strain>
    </source>
</reference>
<keyword evidence="1" id="KW-0812">Transmembrane</keyword>